<dbReference type="InterPro" id="IPR006449">
    <property type="entry name" value="Squal_synth-like"/>
</dbReference>
<evidence type="ECO:0000256" key="4">
    <source>
        <dbReference type="ARBA" id="ARBA00023011"/>
    </source>
</evidence>
<name>A0A8H6V5X3_9EURO</name>
<proteinExistence type="inferred from homology"/>
<dbReference type="SFLD" id="SFLDG01018">
    <property type="entry name" value="Squalene/Phytoene_Synthase_Lik"/>
    <property type="match status" value="1"/>
</dbReference>
<evidence type="ECO:0000313" key="9">
    <source>
        <dbReference type="Proteomes" id="UP000641853"/>
    </source>
</evidence>
<dbReference type="GO" id="GO:0005789">
    <property type="term" value="C:endoplasmic reticulum membrane"/>
    <property type="evidence" value="ECO:0007669"/>
    <property type="project" value="TreeGrafter"/>
</dbReference>
<evidence type="ECO:0000256" key="1">
    <source>
        <dbReference type="ARBA" id="ARBA00006251"/>
    </source>
</evidence>
<dbReference type="Pfam" id="PF00494">
    <property type="entry name" value="SQS_PSY"/>
    <property type="match status" value="1"/>
</dbReference>
<protein>
    <recommendedName>
        <fullName evidence="10">Squalene synthase</fullName>
    </recommendedName>
</protein>
<evidence type="ECO:0000256" key="2">
    <source>
        <dbReference type="ARBA" id="ARBA00022516"/>
    </source>
</evidence>
<evidence type="ECO:0008006" key="10">
    <source>
        <dbReference type="Google" id="ProtNLM"/>
    </source>
</evidence>
<keyword evidence="2" id="KW-0444">Lipid biosynthesis</keyword>
<dbReference type="PANTHER" id="PTHR11626:SF2">
    <property type="entry name" value="SQUALENE SYNTHASE"/>
    <property type="match status" value="1"/>
</dbReference>
<keyword evidence="3" id="KW-0443">Lipid metabolism</keyword>
<dbReference type="PANTHER" id="PTHR11626">
    <property type="entry name" value="FARNESYL-DIPHOSPHATE FARNESYLTRANSFERASE"/>
    <property type="match status" value="1"/>
</dbReference>
<dbReference type="GO" id="GO:0006696">
    <property type="term" value="P:ergosterol biosynthetic process"/>
    <property type="evidence" value="ECO:0007669"/>
    <property type="project" value="TreeGrafter"/>
</dbReference>
<dbReference type="SUPFAM" id="SSF48576">
    <property type="entry name" value="Terpenoid synthases"/>
    <property type="match status" value="1"/>
</dbReference>
<evidence type="ECO:0000313" key="8">
    <source>
        <dbReference type="EMBL" id="KAF7176399.1"/>
    </source>
</evidence>
<keyword evidence="4" id="KW-0756">Sterol biosynthesis</keyword>
<evidence type="ECO:0000256" key="3">
    <source>
        <dbReference type="ARBA" id="ARBA00022955"/>
    </source>
</evidence>
<dbReference type="InterPro" id="IPR002060">
    <property type="entry name" value="Squ/phyt_synthse"/>
</dbReference>
<feature type="region of interest" description="Disordered" evidence="7">
    <location>
        <begin position="515"/>
        <end position="558"/>
    </location>
</feature>
<feature type="compositionally biased region" description="Polar residues" evidence="7">
    <location>
        <begin position="520"/>
        <end position="530"/>
    </location>
</feature>
<accession>A0A8H6V5X3</accession>
<dbReference type="SFLD" id="SFLDS00005">
    <property type="entry name" value="Isoprenoid_Synthase_Type_I"/>
    <property type="match status" value="1"/>
</dbReference>
<dbReference type="Gene3D" id="1.10.600.10">
    <property type="entry name" value="Farnesyl Diphosphate Synthase"/>
    <property type="match status" value="1"/>
</dbReference>
<organism evidence="8 9">
    <name type="scientific">Aspergillus felis</name>
    <dbReference type="NCBI Taxonomy" id="1287682"/>
    <lineage>
        <taxon>Eukaryota</taxon>
        <taxon>Fungi</taxon>
        <taxon>Dikarya</taxon>
        <taxon>Ascomycota</taxon>
        <taxon>Pezizomycotina</taxon>
        <taxon>Eurotiomycetes</taxon>
        <taxon>Eurotiomycetidae</taxon>
        <taxon>Eurotiales</taxon>
        <taxon>Aspergillaceae</taxon>
        <taxon>Aspergillus</taxon>
        <taxon>Aspergillus subgen. Fumigati</taxon>
    </lineage>
</organism>
<keyword evidence="5" id="KW-1207">Sterol metabolism</keyword>
<reference evidence="8" key="1">
    <citation type="submission" date="2020-06" db="EMBL/GenBank/DDBJ databases">
        <title>Draft genome sequences of strains closely related to Aspergillus parafelis and Aspergillus hiratsukae.</title>
        <authorList>
            <person name="Dos Santos R.A.C."/>
            <person name="Rivero-Menendez O."/>
            <person name="Steenwyk J.L."/>
            <person name="Mead M.E."/>
            <person name="Goldman G.H."/>
            <person name="Alastruey-Izquierdo A."/>
            <person name="Rokas A."/>
        </authorList>
    </citation>
    <scope>NUCLEOTIDE SEQUENCE</scope>
    <source>
        <strain evidence="8">CNM-CM7691</strain>
    </source>
</reference>
<evidence type="ECO:0000256" key="6">
    <source>
        <dbReference type="ARBA" id="ARBA00023221"/>
    </source>
</evidence>
<feature type="region of interest" description="Disordered" evidence="7">
    <location>
        <begin position="261"/>
        <end position="372"/>
    </location>
</feature>
<feature type="compositionally biased region" description="Basic and acidic residues" evidence="7">
    <location>
        <begin position="273"/>
        <end position="288"/>
    </location>
</feature>
<evidence type="ECO:0000256" key="7">
    <source>
        <dbReference type="SAM" id="MobiDB-lite"/>
    </source>
</evidence>
<keyword evidence="3" id="KW-0752">Steroid biosynthesis</keyword>
<comment type="similarity">
    <text evidence="1">Belongs to the phytoene/squalene synthase family.</text>
</comment>
<dbReference type="GO" id="GO:0051996">
    <property type="term" value="F:squalene synthase [NAD(P)H] activity"/>
    <property type="evidence" value="ECO:0007669"/>
    <property type="project" value="InterPro"/>
</dbReference>
<dbReference type="InterPro" id="IPR008949">
    <property type="entry name" value="Isoprenoid_synthase_dom_sf"/>
</dbReference>
<gene>
    <name evidence="8" type="ORF">CNMCM7691_002528</name>
</gene>
<keyword evidence="6" id="KW-0753">Steroid metabolism</keyword>
<dbReference type="GO" id="GO:0045338">
    <property type="term" value="P:farnesyl diphosphate metabolic process"/>
    <property type="evidence" value="ECO:0007669"/>
    <property type="project" value="InterPro"/>
</dbReference>
<keyword evidence="9" id="KW-1185">Reference proteome</keyword>
<dbReference type="InterPro" id="IPR044844">
    <property type="entry name" value="Trans_IPPS_euk-type"/>
</dbReference>
<dbReference type="NCBIfam" id="TIGR01559">
    <property type="entry name" value="squal_synth"/>
    <property type="match status" value="1"/>
</dbReference>
<dbReference type="Proteomes" id="UP000641853">
    <property type="component" value="Unassembled WGS sequence"/>
</dbReference>
<feature type="compositionally biased region" description="Acidic residues" evidence="7">
    <location>
        <begin position="289"/>
        <end position="337"/>
    </location>
</feature>
<comment type="caution">
    <text evidence="8">The sequence shown here is derived from an EMBL/GenBank/DDBJ whole genome shotgun (WGS) entry which is preliminary data.</text>
</comment>
<dbReference type="AlphaFoldDB" id="A0A8H6V5X3"/>
<evidence type="ECO:0000256" key="5">
    <source>
        <dbReference type="ARBA" id="ARBA00023166"/>
    </source>
</evidence>
<dbReference type="EMBL" id="JACBAG010001912">
    <property type="protein sequence ID" value="KAF7176399.1"/>
    <property type="molecule type" value="Genomic_DNA"/>
</dbReference>
<sequence>MAPTARKLSPETLLRNGIDIEVEISEDDWPDEIAQIRDRILSFDRIIPPKKLARKYLEPHLLKSLYKELPEAGRDGWFKGEMACNKRALGQNEARKRHLKNLKAAYTLYEHAEVLERKGGVESKVGEKLADYVFKDWKKHADKTSISSAHDQFDDEFATTFGRDSNSFSQAWHVRNDWHSQCSVAKRTVKPLQESEMLSIPKPDWYFAFAIQNDILFPRKMDKGRAHAAFSLTNLNLLEEAEALHSCPLMSLNKHCADIKETPRRAKAQRRNPGSEDEIRNVGTRIEDSDSSELDEYDYTTSEDEDYEPESEEDDDSSDGSDGSLEDDEDLDSESYEELTPSRGYKHKKGVDVAGAEDSDGTGASDIEMGTSRRKSNDDKLICYPWAVVEVKRPGASRQDIDKCYYQAANCSSACVALLRGLSESPTHNYHHPVVALTFVGGNARVFLTYAEPLVGANCDDNESNILYRMRCIWKGRLDILWNALQLRRMLDTIHYWALQKYRTDIDNDIRRQLRKHRSTSNPSTPSSFRQAEEQGHSRTSPSPLANKRGNRPARPELGVSKTFGTVVDYMHPELRLPFCIFYLVLRGLDTIEDDMSIPITTKAGLLRGFVNVLDTDGWTFHGNRPTEKDRNLLVNFDNVITEFRRLKGTYQLIIKDVTDQMGKGMADFWAKGGENAFRIDTIHDYDLYCYDAAVSVGEGLSKMFIEAGFAKPDAMNHGKSMALFFQRVNAIHDVKEDYEDNRQLWPREIWSKYVDTWDDLFKPEYRHLALNCASEMILDALQHAEGCVLYCSGLTERSAFNCAAITVLMAVMLLRYCFCNEALFCQEIAIPKQRKRELMSILVQERQQFYILFQSHVYCMRQKADVSNTDCLDIINMCEKVL</sequence>